<dbReference type="AlphaFoldDB" id="Q0CIR9"/>
<dbReference type="PANTHER" id="PTHR38111:SF5">
    <property type="entry name" value="TRANSCRIPTION FACTOR DOMAIN-CONTAINING PROTEIN"/>
    <property type="match status" value="1"/>
</dbReference>
<feature type="region of interest" description="Disordered" evidence="1">
    <location>
        <begin position="358"/>
        <end position="390"/>
    </location>
</feature>
<dbReference type="Proteomes" id="UP000007963">
    <property type="component" value="Unassembled WGS sequence"/>
</dbReference>
<dbReference type="EMBL" id="CH476602">
    <property type="protein sequence ID" value="EAU32959.1"/>
    <property type="molecule type" value="Genomic_DNA"/>
</dbReference>
<name>Q0CIR9_ASPTN</name>
<dbReference type="STRING" id="341663.Q0CIR9"/>
<dbReference type="RefSeq" id="XP_001215593.1">
    <property type="nucleotide sequence ID" value="XM_001215593.1"/>
</dbReference>
<dbReference type="VEuPathDB" id="FungiDB:ATEG_06415"/>
<feature type="compositionally biased region" description="Polar residues" evidence="1">
    <location>
        <begin position="369"/>
        <end position="382"/>
    </location>
</feature>
<feature type="region of interest" description="Disordered" evidence="1">
    <location>
        <begin position="448"/>
        <end position="473"/>
    </location>
</feature>
<dbReference type="InterPro" id="IPR053178">
    <property type="entry name" value="Osmoadaptation_assoc"/>
</dbReference>
<proteinExistence type="predicted"/>
<dbReference type="HOGENOM" id="CLU_465366_0_0_1"/>
<organism evidence="2 3">
    <name type="scientific">Aspergillus terreus (strain NIH 2624 / FGSC A1156)</name>
    <dbReference type="NCBI Taxonomy" id="341663"/>
    <lineage>
        <taxon>Eukaryota</taxon>
        <taxon>Fungi</taxon>
        <taxon>Dikarya</taxon>
        <taxon>Ascomycota</taxon>
        <taxon>Pezizomycotina</taxon>
        <taxon>Eurotiomycetes</taxon>
        <taxon>Eurotiomycetidae</taxon>
        <taxon>Eurotiales</taxon>
        <taxon>Aspergillaceae</taxon>
        <taxon>Aspergillus</taxon>
        <taxon>Aspergillus subgen. Circumdati</taxon>
    </lineage>
</organism>
<dbReference type="GeneID" id="4321900"/>
<dbReference type="PANTHER" id="PTHR38111">
    <property type="entry name" value="ZN(2)-C6 FUNGAL-TYPE DOMAIN-CONTAINING PROTEIN-RELATED"/>
    <property type="match status" value="1"/>
</dbReference>
<accession>Q0CIR9</accession>
<gene>
    <name evidence="2" type="ORF">ATEG_06415</name>
</gene>
<reference evidence="3" key="1">
    <citation type="submission" date="2005-09" db="EMBL/GenBank/DDBJ databases">
        <title>Annotation of the Aspergillus terreus NIH2624 genome.</title>
        <authorList>
            <person name="Birren B.W."/>
            <person name="Lander E.S."/>
            <person name="Galagan J.E."/>
            <person name="Nusbaum C."/>
            <person name="Devon K."/>
            <person name="Henn M."/>
            <person name="Ma L.-J."/>
            <person name="Jaffe D.B."/>
            <person name="Butler J."/>
            <person name="Alvarez P."/>
            <person name="Gnerre S."/>
            <person name="Grabherr M."/>
            <person name="Kleber M."/>
            <person name="Mauceli E.W."/>
            <person name="Brockman W."/>
            <person name="Rounsley S."/>
            <person name="Young S.K."/>
            <person name="LaButti K."/>
            <person name="Pushparaj V."/>
            <person name="DeCaprio D."/>
            <person name="Crawford M."/>
            <person name="Koehrsen M."/>
            <person name="Engels R."/>
            <person name="Montgomery P."/>
            <person name="Pearson M."/>
            <person name="Howarth C."/>
            <person name="Larson L."/>
            <person name="Luoma S."/>
            <person name="White J."/>
            <person name="Alvarado L."/>
            <person name="Kodira C.D."/>
            <person name="Zeng Q."/>
            <person name="Oleary S."/>
            <person name="Yandava C."/>
            <person name="Denning D.W."/>
            <person name="Nierman W.C."/>
            <person name="Milne T."/>
            <person name="Madden K."/>
        </authorList>
    </citation>
    <scope>NUCLEOTIDE SEQUENCE [LARGE SCALE GENOMIC DNA]</scope>
    <source>
        <strain evidence="3">NIH 2624 / FGSC A1156</strain>
    </source>
</reference>
<dbReference type="OrthoDB" id="4314040at2759"/>
<dbReference type="eggNOG" id="ENOG502SNE1">
    <property type="taxonomic scope" value="Eukaryota"/>
</dbReference>
<evidence type="ECO:0000313" key="3">
    <source>
        <dbReference type="Proteomes" id="UP000007963"/>
    </source>
</evidence>
<evidence type="ECO:0008006" key="4">
    <source>
        <dbReference type="Google" id="ProtNLM"/>
    </source>
</evidence>
<sequence>MAQSLQNLIDDLSWPYSTTSAYAAARWLRFLPEVYGRNQTLDATVRCFVAHHIGGMTQNVQAVRYARSAYVEALTALQRALDDPVQSVCPEVLCAVLVSCTYELFANSSDSVSWMTHAKGLGQLVRFRRPGRYRGEFECNLLKAARGLIVMHSVFSGEECFLATDEWHAVMRQQFDDLIPGEVQDQIEDLFASFTAIPRLIHGMFELRTADPSDPITRLKISKLIAEALVMRTDLDAWYERFTQLVPPPSEVPSSYGDPLYPTVFHFSSADTASVFAAYYAYMTVVHELLRTCGFGPPGTHEAYVVYFRDQICKTVEYNARGLLGPSRMAFPLRVAYEVGDATTKTWIEGWLQKLSQRPKRLRNRSRGEQQGNDTKLHQQSHPNHDPNVPRSNLILFRAKICQQHIRNADCVKWNRTQNQQNTAPARSRQHLAISDGQPCSQTYRKRKGEHQHDCPGDGTCAHARASRNDEEYDTEEYGEAEEMQREAGSLGISRVSGPPSTGLATTLLDVVLQVLRAGEGYLRRRTRLISKRSGESPMLWREISAMSLDLLGCGSDSTTAAPAMRTVRVLWLEGVWLFGIVPHQP</sequence>
<evidence type="ECO:0000313" key="2">
    <source>
        <dbReference type="EMBL" id="EAU32959.1"/>
    </source>
</evidence>
<evidence type="ECO:0000256" key="1">
    <source>
        <dbReference type="SAM" id="MobiDB-lite"/>
    </source>
</evidence>
<protein>
    <recommendedName>
        <fullName evidence="4">C6 finger domain protein</fullName>
    </recommendedName>
</protein>